<dbReference type="RefSeq" id="WP_219251588.1">
    <property type="nucleotide sequence ID" value="NZ_JBCHKU010000008.1"/>
</dbReference>
<evidence type="ECO:0008006" key="3">
    <source>
        <dbReference type="Google" id="ProtNLM"/>
    </source>
</evidence>
<evidence type="ECO:0000313" key="2">
    <source>
        <dbReference type="Proteomes" id="UP001489333"/>
    </source>
</evidence>
<gene>
    <name evidence="1" type="ORF">AAGS29_07775</name>
</gene>
<dbReference type="Proteomes" id="UP001489333">
    <property type="component" value="Unassembled WGS sequence"/>
</dbReference>
<organism evidence="1 2">
    <name type="scientific">Shewanella vaxholmensis</name>
    <dbReference type="NCBI Taxonomy" id="3063535"/>
    <lineage>
        <taxon>Bacteria</taxon>
        <taxon>Pseudomonadati</taxon>
        <taxon>Pseudomonadota</taxon>
        <taxon>Gammaproteobacteria</taxon>
        <taxon>Alteromonadales</taxon>
        <taxon>Shewanellaceae</taxon>
        <taxon>Shewanella</taxon>
    </lineage>
</organism>
<comment type="caution">
    <text evidence="1">The sequence shown here is derived from an EMBL/GenBank/DDBJ whole genome shotgun (WGS) entry which is preliminary data.</text>
</comment>
<accession>A0ABU9URY5</accession>
<dbReference type="EMBL" id="JBCHKU010000008">
    <property type="protein sequence ID" value="MEM6248498.1"/>
    <property type="molecule type" value="Genomic_DNA"/>
</dbReference>
<protein>
    <recommendedName>
        <fullName evidence="3">DUF2185 domain-containing protein</fullName>
    </recommendedName>
</protein>
<name>A0ABU9URY5_9GAMM</name>
<reference evidence="1 2" key="1">
    <citation type="submission" date="2024-04" db="EMBL/GenBank/DDBJ databases">
        <title>Novel Shewanella species isolated from Baltic Sea sediments.</title>
        <authorList>
            <person name="Martin-Rodriguez A.J."/>
            <person name="Fernandez-Juarez V."/>
            <person name="Valeriano V.D."/>
            <person name="Mihindukulasooriya I."/>
            <person name="Ceresnova L."/>
            <person name="Joffre E."/>
            <person name="Jensie-Markopoulos S."/>
            <person name="Moore E.R.B."/>
            <person name="Sjoling A."/>
        </authorList>
    </citation>
    <scope>NUCLEOTIDE SEQUENCE [LARGE SCALE GENOMIC DNA]</scope>
    <source>
        <strain evidence="1 2">VAX-SP0-0CM-1</strain>
    </source>
</reference>
<keyword evidence="2" id="KW-1185">Reference proteome</keyword>
<sequence length="95" mass="10855">MSDWPFDQIETCVAVTNKDIIHEGAPILHVSHDDEDHGWQFIGLDDAEEENIALVCMAEIVKLDPTVKEVAHIPPGWHAWRQHVGAEWEIEEYAE</sequence>
<evidence type="ECO:0000313" key="1">
    <source>
        <dbReference type="EMBL" id="MEM6248498.1"/>
    </source>
</evidence>
<proteinExistence type="predicted"/>